<evidence type="ECO:0000313" key="2">
    <source>
        <dbReference type="EMBL" id="KAF9605600.1"/>
    </source>
</evidence>
<comment type="caution">
    <text evidence="2">The sequence shown here is derived from an EMBL/GenBank/DDBJ whole genome shotgun (WGS) entry which is preliminary data.</text>
</comment>
<evidence type="ECO:0000256" key="1">
    <source>
        <dbReference type="SAM" id="MobiDB-lite"/>
    </source>
</evidence>
<dbReference type="AlphaFoldDB" id="A0A835HRE2"/>
<accession>A0A835HRE2</accession>
<dbReference type="Proteomes" id="UP000631114">
    <property type="component" value="Unassembled WGS sequence"/>
</dbReference>
<protein>
    <submittedName>
        <fullName evidence="2">Uncharacterized protein</fullName>
    </submittedName>
</protein>
<sequence>MAAQISEPESQPPISSCRKKKSKEASFVEDESSHIDGSLMLQWMNTKTALRTLSRRCFECQRLSQRRMKVLKKLKVLFPFRHIWPTRI</sequence>
<feature type="compositionally biased region" description="Low complexity" evidence="1">
    <location>
        <begin position="1"/>
        <end position="16"/>
    </location>
</feature>
<keyword evidence="3" id="KW-1185">Reference proteome</keyword>
<organism evidence="2 3">
    <name type="scientific">Coptis chinensis</name>
    <dbReference type="NCBI Taxonomy" id="261450"/>
    <lineage>
        <taxon>Eukaryota</taxon>
        <taxon>Viridiplantae</taxon>
        <taxon>Streptophyta</taxon>
        <taxon>Embryophyta</taxon>
        <taxon>Tracheophyta</taxon>
        <taxon>Spermatophyta</taxon>
        <taxon>Magnoliopsida</taxon>
        <taxon>Ranunculales</taxon>
        <taxon>Ranunculaceae</taxon>
        <taxon>Coptidoideae</taxon>
        <taxon>Coptis</taxon>
    </lineage>
</organism>
<gene>
    <name evidence="2" type="ORF">IFM89_017943</name>
</gene>
<feature type="region of interest" description="Disordered" evidence="1">
    <location>
        <begin position="1"/>
        <end position="25"/>
    </location>
</feature>
<dbReference type="EMBL" id="JADFTS010000005">
    <property type="protein sequence ID" value="KAF9605600.1"/>
    <property type="molecule type" value="Genomic_DNA"/>
</dbReference>
<name>A0A835HRE2_9MAGN</name>
<proteinExistence type="predicted"/>
<evidence type="ECO:0000313" key="3">
    <source>
        <dbReference type="Proteomes" id="UP000631114"/>
    </source>
</evidence>
<reference evidence="2 3" key="1">
    <citation type="submission" date="2020-10" db="EMBL/GenBank/DDBJ databases">
        <title>The Coptis chinensis genome and diversification of protoberbering-type alkaloids.</title>
        <authorList>
            <person name="Wang B."/>
            <person name="Shu S."/>
            <person name="Song C."/>
            <person name="Liu Y."/>
        </authorList>
    </citation>
    <scope>NUCLEOTIDE SEQUENCE [LARGE SCALE GENOMIC DNA]</scope>
    <source>
        <strain evidence="2">HL-2020</strain>
        <tissue evidence="2">Leaf</tissue>
    </source>
</reference>